<dbReference type="EMBL" id="CCJV01000092">
    <property type="protein sequence ID" value="CDT43466.1"/>
    <property type="molecule type" value="Genomic_DNA"/>
</dbReference>
<dbReference type="EMBL" id="CCJX01000071">
    <property type="protein sequence ID" value="CDT20185.1"/>
    <property type="molecule type" value="Genomic_DNA"/>
</dbReference>
<evidence type="ECO:0000313" key="4">
    <source>
        <dbReference type="Proteomes" id="UP000049077"/>
    </source>
</evidence>
<evidence type="ECO:0000313" key="2">
    <source>
        <dbReference type="EMBL" id="CDT20185.1"/>
    </source>
</evidence>
<protein>
    <submittedName>
        <fullName evidence="3">Uncharacterized protein</fullName>
    </submittedName>
</protein>
<dbReference type="Proteomes" id="UP000049495">
    <property type="component" value="Unassembled WGS sequence"/>
</dbReference>
<keyword evidence="4" id="KW-1185">Reference proteome</keyword>
<feature type="compositionally biased region" description="Basic residues" evidence="1">
    <location>
        <begin position="1"/>
        <end position="12"/>
    </location>
</feature>
<reference evidence="5" key="1">
    <citation type="submission" date="2014-06" db="EMBL/GenBank/DDBJ databases">
        <authorList>
            <person name="Le Roux Frederique"/>
        </authorList>
    </citation>
    <scope>NUCLEOTIDE SEQUENCE [LARGE SCALE GENOMIC DNA]</scope>
    <source>
        <strain evidence="5">J5-5</strain>
    </source>
</reference>
<sequence length="47" mass="5232">MKHALARRRKGVVGRTGKTIPKTARNIQRPPAILRLKTRTLIVASLS</sequence>
<evidence type="ECO:0000313" key="5">
    <source>
        <dbReference type="Proteomes" id="UP000049495"/>
    </source>
</evidence>
<comment type="caution">
    <text evidence="3">The sequence shown here is derived from an EMBL/GenBank/DDBJ whole genome shotgun (WGS) entry which is preliminary data.</text>
</comment>
<gene>
    <name evidence="2" type="ORF">VCR4J5_1620011</name>
    <name evidence="3" type="ORF">VCR5J5_320011</name>
</gene>
<proteinExistence type="predicted"/>
<reference evidence="3 4" key="2">
    <citation type="submission" date="2014-06" db="EMBL/GenBank/DDBJ databases">
        <authorList>
            <person name="Le Roux F."/>
        </authorList>
    </citation>
    <scope>NUCLEOTIDE SEQUENCE</scope>
    <source>
        <strain evidence="2 4">J5-4</strain>
        <strain evidence="3">J5-5</strain>
    </source>
</reference>
<evidence type="ECO:0000256" key="1">
    <source>
        <dbReference type="SAM" id="MobiDB-lite"/>
    </source>
</evidence>
<accession>A0A822N241</accession>
<evidence type="ECO:0000313" key="3">
    <source>
        <dbReference type="EMBL" id="CDT43466.1"/>
    </source>
</evidence>
<name>A0A822N241_9VIBR</name>
<dbReference type="AlphaFoldDB" id="A0A822N241"/>
<dbReference type="Proteomes" id="UP000049077">
    <property type="component" value="Unassembled WGS sequence"/>
</dbReference>
<organism evidence="3 5">
    <name type="scientific">Vibrio crassostreae</name>
    <dbReference type="NCBI Taxonomy" id="246167"/>
    <lineage>
        <taxon>Bacteria</taxon>
        <taxon>Pseudomonadati</taxon>
        <taxon>Pseudomonadota</taxon>
        <taxon>Gammaproteobacteria</taxon>
        <taxon>Vibrionales</taxon>
        <taxon>Vibrionaceae</taxon>
        <taxon>Vibrio</taxon>
    </lineage>
</organism>
<feature type="region of interest" description="Disordered" evidence="1">
    <location>
        <begin position="1"/>
        <end position="26"/>
    </location>
</feature>